<keyword evidence="5" id="KW-1133">Transmembrane helix</keyword>
<comment type="similarity">
    <text evidence="2">Belongs to the glycosyltransferase 31 family. Beta3-Gal-T subfamily.</text>
</comment>
<dbReference type="PANTHER" id="PTHR23033:SF8">
    <property type="entry name" value="HEXOSYLTRANSFERASE"/>
    <property type="match status" value="1"/>
</dbReference>
<evidence type="ECO:0000313" key="10">
    <source>
        <dbReference type="Proteomes" id="UP001177023"/>
    </source>
</evidence>
<organism evidence="9 10">
    <name type="scientific">Mesorhabditis spiculigera</name>
    <dbReference type="NCBI Taxonomy" id="96644"/>
    <lineage>
        <taxon>Eukaryota</taxon>
        <taxon>Metazoa</taxon>
        <taxon>Ecdysozoa</taxon>
        <taxon>Nematoda</taxon>
        <taxon>Chromadorea</taxon>
        <taxon>Rhabditida</taxon>
        <taxon>Rhabditina</taxon>
        <taxon>Rhabditomorpha</taxon>
        <taxon>Rhabditoidea</taxon>
        <taxon>Rhabditidae</taxon>
        <taxon>Mesorhabditinae</taxon>
        <taxon>Mesorhabditis</taxon>
    </lineage>
</organism>
<dbReference type="InterPro" id="IPR026050">
    <property type="entry name" value="C1GALT1/C1GALT1_chp1"/>
</dbReference>
<dbReference type="AlphaFoldDB" id="A0AA36D5K5"/>
<proteinExistence type="inferred from homology"/>
<dbReference type="Proteomes" id="UP001177023">
    <property type="component" value="Unassembled WGS sequence"/>
</dbReference>
<accession>A0AA36D5K5</accession>
<feature type="domain" description="M02D8-5-like second CUB" evidence="8">
    <location>
        <begin position="148"/>
        <end position="258"/>
    </location>
</feature>
<dbReference type="GO" id="GO:0016020">
    <property type="term" value="C:membrane"/>
    <property type="evidence" value="ECO:0007669"/>
    <property type="project" value="UniProtKB-SubCell"/>
</dbReference>
<dbReference type="Gene3D" id="3.90.550.50">
    <property type="match status" value="1"/>
</dbReference>
<reference evidence="9" key="1">
    <citation type="submission" date="2023-06" db="EMBL/GenBank/DDBJ databases">
        <authorList>
            <person name="Delattre M."/>
        </authorList>
    </citation>
    <scope>NUCLEOTIDE SEQUENCE</scope>
    <source>
        <strain evidence="9">AF72</strain>
    </source>
</reference>
<keyword evidence="10" id="KW-1185">Reference proteome</keyword>
<evidence type="ECO:0000256" key="2">
    <source>
        <dbReference type="ARBA" id="ARBA00006462"/>
    </source>
</evidence>
<evidence type="ECO:0000313" key="9">
    <source>
        <dbReference type="EMBL" id="CAJ0581121.1"/>
    </source>
</evidence>
<comment type="caution">
    <text evidence="9">The sequence shown here is derived from an EMBL/GenBank/DDBJ whole genome shotgun (WGS) entry which is preliminary data.</text>
</comment>
<sequence>MLNLWFTLIVAVVADYNIKTLDVDGAGEIYSHGYPNQDTTYGGVNNYYDWMIASKNWKKLRLFFDRYDTLEQDTLQFCTAEQYWSCIDRTTACPGCSKHVEPFWYPEFGPLFAYYRPYIPDNGTMVTRNGFHAVLMEVDSNMESYFTCGSSYNLAATGKQFFVSQAYPMTTTLLRRCLTDIVASQGIRLRFTSYSVLPNDYFFIYGNGPDGAKQNISISSLEVGTVLTLYFDQKATIDFKFSQGTHEEPNYFAFHAESYNYTKPSCPIGGGTFVDQQFDIYSPNFYMDEIQNYPNNLACTWNLSGVTGNSQIYLENTLVNLEPDADFFSSPEFMFKFSSLEDIEQKYMALPIGQNNATFLLTSDALETSLGLIASARILDCTCTGGNYSFQDQSTYRFQMPIDVSGRDRYPTYCQGLDCDWTFQNDPTNNVTLQFTDFDCAYGEFPTIYVNHDFYTVVYDNNKTYTISNAQIIELEWSSSFGEISPENPYPKGFKFVIYTGVTPTPETTTTTTPTTATQTTPGQTVATGSAATVTVSQGPATTSQAKNDNANKATNNCRFVCEMIIRPPALRRSPAIWIAAHLLLGCIVGYFIGSAFNGYEEDVESHHQPFSDPSNATLRCIILLDYTTPKKNLFIEAILDTWGSECNETIFYSSDPAELQGQVPKATIKGLYSGFGAYLWSHYLGVLENLDLNPYDWTLVADERLFTVIPNLRKIIGQMDPANPIMIGKMTRSMAFLPFPSFFAKRIATSAGIVFSARGLRSMKHCKNFWLPRATEKALAECARAYGLTVIDPVDQDGMHMFNERNILDMIQSLDGSMVKDQDHAKSSKRECCSDHAITFGQMSFKEVRMAHFASSRMRVF</sequence>
<feature type="region of interest" description="Disordered" evidence="7">
    <location>
        <begin position="506"/>
        <end position="529"/>
    </location>
</feature>
<dbReference type="Pfam" id="PF23061">
    <property type="entry name" value="CUB_M02D8_5_2nd"/>
    <property type="match status" value="1"/>
</dbReference>
<evidence type="ECO:0000256" key="7">
    <source>
        <dbReference type="SAM" id="MobiDB-lite"/>
    </source>
</evidence>
<dbReference type="InterPro" id="IPR059046">
    <property type="entry name" value="CUB_M02D8_5_2nd"/>
</dbReference>
<name>A0AA36D5K5_9BILA</name>
<evidence type="ECO:0000256" key="3">
    <source>
        <dbReference type="ARBA" id="ARBA00022692"/>
    </source>
</evidence>
<evidence type="ECO:0000256" key="6">
    <source>
        <dbReference type="ARBA" id="ARBA00023136"/>
    </source>
</evidence>
<evidence type="ECO:0000259" key="8">
    <source>
        <dbReference type="Pfam" id="PF23061"/>
    </source>
</evidence>
<dbReference type="GO" id="GO:0016263">
    <property type="term" value="F:glycoprotein-N-acetylgalactosamine 3-beta-galactosyltransferase activity"/>
    <property type="evidence" value="ECO:0007669"/>
    <property type="project" value="TreeGrafter"/>
</dbReference>
<feature type="non-terminal residue" evidence="9">
    <location>
        <position position="1"/>
    </location>
</feature>
<keyword evidence="6" id="KW-0472">Membrane</keyword>
<dbReference type="EMBL" id="CATQJA010002662">
    <property type="protein sequence ID" value="CAJ0581121.1"/>
    <property type="molecule type" value="Genomic_DNA"/>
</dbReference>
<gene>
    <name evidence="9" type="ORF">MSPICULIGERA_LOCUS19288</name>
</gene>
<keyword evidence="3" id="KW-0812">Transmembrane</keyword>
<evidence type="ECO:0000256" key="5">
    <source>
        <dbReference type="ARBA" id="ARBA00022989"/>
    </source>
</evidence>
<dbReference type="PANTHER" id="PTHR23033">
    <property type="entry name" value="BETA1,3-GALACTOSYLTRANSFERASE"/>
    <property type="match status" value="1"/>
</dbReference>
<keyword evidence="4" id="KW-0735">Signal-anchor</keyword>
<protein>
    <recommendedName>
        <fullName evidence="8">M02D8-5-like second CUB domain-containing protein</fullName>
    </recommendedName>
</protein>
<evidence type="ECO:0000256" key="4">
    <source>
        <dbReference type="ARBA" id="ARBA00022968"/>
    </source>
</evidence>
<evidence type="ECO:0000256" key="1">
    <source>
        <dbReference type="ARBA" id="ARBA00004606"/>
    </source>
</evidence>
<comment type="subcellular location">
    <subcellularLocation>
        <location evidence="1">Membrane</location>
        <topology evidence="1">Single-pass type II membrane protein</topology>
    </subcellularLocation>
</comment>
<dbReference type="InterPro" id="IPR035914">
    <property type="entry name" value="Sperma_CUB_dom_sf"/>
</dbReference>
<dbReference type="SUPFAM" id="SSF49854">
    <property type="entry name" value="Spermadhesin, CUB domain"/>
    <property type="match status" value="1"/>
</dbReference>